<evidence type="ECO:0000313" key="1">
    <source>
        <dbReference type="EMBL" id="GLD56448.1"/>
    </source>
</evidence>
<accession>A0AAD3R5R7</accession>
<comment type="caution">
    <text evidence="1">The sequence shown here is derived from an EMBL/GenBank/DDBJ whole genome shotgun (WGS) entry which is preliminary data.</text>
</comment>
<keyword evidence="2" id="KW-1185">Reference proteome</keyword>
<sequence length="79" mass="8764">MGLKPGEWFKFDQKMAPYPADLRAGFYHMYCYYDVCSLVKKGFAIAKPHLKAAASNIASDVFSQAMGRVINNPKQEGSG</sequence>
<protein>
    <submittedName>
        <fullName evidence="1">Uncharacterized protein</fullName>
    </submittedName>
</protein>
<feature type="non-terminal residue" evidence="1">
    <location>
        <position position="1"/>
    </location>
</feature>
<evidence type="ECO:0000313" key="2">
    <source>
        <dbReference type="Proteomes" id="UP001279410"/>
    </source>
</evidence>
<proteinExistence type="predicted"/>
<dbReference type="AlphaFoldDB" id="A0AAD3R5R7"/>
<dbReference type="Proteomes" id="UP001279410">
    <property type="component" value="Unassembled WGS sequence"/>
</dbReference>
<gene>
    <name evidence="1" type="ORF">AKAME5_000879600</name>
</gene>
<reference evidence="1" key="1">
    <citation type="submission" date="2022-08" db="EMBL/GenBank/DDBJ databases">
        <title>Genome sequencing of akame (Lates japonicus).</title>
        <authorList>
            <person name="Hashiguchi Y."/>
            <person name="Takahashi H."/>
        </authorList>
    </citation>
    <scope>NUCLEOTIDE SEQUENCE</scope>
    <source>
        <strain evidence="1">Kochi</strain>
    </source>
</reference>
<dbReference type="EMBL" id="BRZM01000024">
    <property type="protein sequence ID" value="GLD56448.1"/>
    <property type="molecule type" value="Genomic_DNA"/>
</dbReference>
<organism evidence="1 2">
    <name type="scientific">Lates japonicus</name>
    <name type="common">Japanese lates</name>
    <dbReference type="NCBI Taxonomy" id="270547"/>
    <lineage>
        <taxon>Eukaryota</taxon>
        <taxon>Metazoa</taxon>
        <taxon>Chordata</taxon>
        <taxon>Craniata</taxon>
        <taxon>Vertebrata</taxon>
        <taxon>Euteleostomi</taxon>
        <taxon>Actinopterygii</taxon>
        <taxon>Neopterygii</taxon>
        <taxon>Teleostei</taxon>
        <taxon>Neoteleostei</taxon>
        <taxon>Acanthomorphata</taxon>
        <taxon>Carangaria</taxon>
        <taxon>Carangaria incertae sedis</taxon>
        <taxon>Centropomidae</taxon>
        <taxon>Lates</taxon>
    </lineage>
</organism>
<name>A0AAD3R5R7_LATJO</name>